<dbReference type="AlphaFoldDB" id="A0A4D6GXY7"/>
<dbReference type="InterPro" id="IPR011008">
    <property type="entry name" value="Dimeric_a/b-barrel"/>
</dbReference>
<accession>A0A4D6GXY7</accession>
<organism evidence="2 4">
    <name type="scientific">Halobacterium salinarum (strain ATCC 33171 / DSM 3754 / JCM 8978 / NBRC 102687 / NCIMB 764 / 91-R6)</name>
    <dbReference type="NCBI Taxonomy" id="2597657"/>
    <lineage>
        <taxon>Archaea</taxon>
        <taxon>Methanobacteriati</taxon>
        <taxon>Methanobacteriota</taxon>
        <taxon>Stenosarchaea group</taxon>
        <taxon>Halobacteria</taxon>
        <taxon>Halobacteriales</taxon>
        <taxon>Halobacteriaceae</taxon>
        <taxon>Halobacterium</taxon>
    </lineage>
</organism>
<reference evidence="2 4" key="1">
    <citation type="journal article" date="2019" name="Microbiol. Resour. Announc.">
        <title>The Genome Sequence of the Halobacterium salinarum Type Strain Is Closely Related to That of Laboratory Strains NRC-1 and R1.</title>
        <authorList>
            <person name="Pfeiffer F."/>
            <person name="Marchfelder A."/>
            <person name="Habermann B."/>
            <person name="Dyall-Smith M.L."/>
        </authorList>
    </citation>
    <scope>NUCLEOTIDE SEQUENCE [LARGE SCALE GENOMIC DNA]</scope>
    <source>
        <strain evidence="2">91-R6</strain>
        <strain evidence="4">ATCC 33171 / DSM 3754 / JCM 8978 / NBRC 102687 / NCIMB 764 / 91-R6</strain>
    </source>
</reference>
<reference evidence="2" key="3">
    <citation type="journal article" name="MicrobiologyOpen">
        <title>Whole-genome comparison between the type strain of Halobacterium salinarum (DSM 3754(T)) and the laboratory strains R1 and NRC-1.</title>
        <authorList>
            <person name="Pfeiffer F."/>
            <person name="Losensky G."/>
            <person name="Marchfelder A."/>
            <person name="Habermann B."/>
            <person name="Dyall-Smith M."/>
        </authorList>
    </citation>
    <scope>NUCLEOTIDE SEQUENCE</scope>
    <source>
        <strain evidence="2">91-R6</strain>
    </source>
</reference>
<dbReference type="EMBL" id="VRYN01000001">
    <property type="protein sequence ID" value="TYO81860.1"/>
    <property type="molecule type" value="Genomic_DNA"/>
</dbReference>
<reference evidence="3 5" key="2">
    <citation type="submission" date="2019-07" db="EMBL/GenBank/DDBJ databases">
        <title>Genomic Encyclopedia of Archaeal and Bacterial Type Strains, Phase II (KMG-II): from individual species to whole genera.</title>
        <authorList>
            <person name="Goeker M."/>
        </authorList>
    </citation>
    <scope>NUCLEOTIDE SEQUENCE [LARGE SCALE GENOMIC DNA]</scope>
    <source>
        <strain evidence="3 5">DSM 3754</strain>
    </source>
</reference>
<sequence>MTRAFVMVSAGAGAVADICDAVTTMEGVTDARVVAGNYDVIAEVGGEDVVDHILQNVSTEIGTITGVTDTKTYITLATA</sequence>
<name>A0A4D6GXY7_HALS9</name>
<proteinExistence type="predicted"/>
<dbReference type="EMBL" id="CP038631">
    <property type="protein sequence ID" value="QCC45598.1"/>
    <property type="molecule type" value="Genomic_DNA"/>
</dbReference>
<dbReference type="Gene3D" id="3.30.70.920">
    <property type="match status" value="1"/>
</dbReference>
<dbReference type="Pfam" id="PF01037">
    <property type="entry name" value="AsnC_trans_reg"/>
    <property type="match status" value="1"/>
</dbReference>
<evidence type="ECO:0000313" key="3">
    <source>
        <dbReference type="EMBL" id="TYO81860.1"/>
    </source>
</evidence>
<gene>
    <name evidence="3" type="ORF">APQ99_00372</name>
    <name evidence="2" type="ORF">HBSAL_09770</name>
</gene>
<evidence type="ECO:0000259" key="1">
    <source>
        <dbReference type="Pfam" id="PF01037"/>
    </source>
</evidence>
<evidence type="ECO:0000313" key="2">
    <source>
        <dbReference type="EMBL" id="QCC45598.1"/>
    </source>
</evidence>
<dbReference type="Proteomes" id="UP000296216">
    <property type="component" value="Chromosome"/>
</dbReference>
<evidence type="ECO:0000313" key="5">
    <source>
        <dbReference type="Proteomes" id="UP000323075"/>
    </source>
</evidence>
<evidence type="ECO:0000313" key="4">
    <source>
        <dbReference type="Proteomes" id="UP000296216"/>
    </source>
</evidence>
<dbReference type="InterPro" id="IPR019887">
    <property type="entry name" value="Tscrpt_reg_AsnC/Lrp_C"/>
</dbReference>
<dbReference type="SUPFAM" id="SSF54909">
    <property type="entry name" value="Dimeric alpha+beta barrel"/>
    <property type="match status" value="1"/>
</dbReference>
<dbReference type="RefSeq" id="WP_012289406.1">
    <property type="nucleotide sequence ID" value="NZ_VRYN01000001.1"/>
</dbReference>
<dbReference type="GeneID" id="68694537"/>
<feature type="domain" description="Transcription regulator AsnC/Lrp ligand binding" evidence="1">
    <location>
        <begin position="7"/>
        <end position="77"/>
    </location>
</feature>
<dbReference type="Proteomes" id="UP000323075">
    <property type="component" value="Unassembled WGS sequence"/>
</dbReference>
<protein>
    <submittedName>
        <fullName evidence="2">Lrp/AsnC family transcription regulator</fullName>
    </submittedName>
    <submittedName>
        <fullName evidence="3">Transcriptional regulator, AsnC family</fullName>
    </submittedName>
</protein>